<keyword evidence="2" id="KW-1185">Reference proteome</keyword>
<protein>
    <submittedName>
        <fullName evidence="1">Uncharacterized protein</fullName>
    </submittedName>
</protein>
<gene>
    <name evidence="1" type="ORF">IDM40_00610</name>
</gene>
<dbReference type="RefSeq" id="WP_193119869.1">
    <property type="nucleotide sequence ID" value="NZ_JADBGI010000001.1"/>
</dbReference>
<reference evidence="1 2" key="1">
    <citation type="submission" date="2020-09" db="EMBL/GenBank/DDBJ databases">
        <title>Diversity and distribution of actinomycetes associated with coral in the coast of Hainan.</title>
        <authorList>
            <person name="Li F."/>
        </authorList>
    </citation>
    <scope>NUCLEOTIDE SEQUENCE [LARGE SCALE GENOMIC DNA]</scope>
    <source>
        <strain evidence="1 2">HNM0947</strain>
    </source>
</reference>
<sequence length="296" mass="32601">MSAQGKSEAVATLRRHGLLRVPVHVFDEARRVSAGELEQLFGEATRLVARGASTYEERNLPRLIGATPGEVHAWARRLPAHLSLVIQPYEHVSCSVELAVYTDRTVAELVPGIWELDNRLTPLVLHLYPERSAIDAPESGLQPARFHSPAIGHYEQSTRVDDWQLATVAQWIREHRSALDALCQQHGGPFGMKLQYSSRYGLSPQNLRSTVPALSAWDAPTEAPPLNTIVSTAVDIPPGPLLLDVSVAREEHQHLSEFVERLTRSGTREVYLASGLLSHLAINLREAGLTVRGAHG</sequence>
<dbReference type="Proteomes" id="UP000806528">
    <property type="component" value="Unassembled WGS sequence"/>
</dbReference>
<proteinExistence type="predicted"/>
<accession>A0ABR9P053</accession>
<evidence type="ECO:0000313" key="1">
    <source>
        <dbReference type="EMBL" id="MBE2997207.1"/>
    </source>
</evidence>
<name>A0ABR9P053_9ACTN</name>
<comment type="caution">
    <text evidence="1">The sequence shown here is derived from an EMBL/GenBank/DDBJ whole genome shotgun (WGS) entry which is preliminary data.</text>
</comment>
<evidence type="ECO:0000313" key="2">
    <source>
        <dbReference type="Proteomes" id="UP000806528"/>
    </source>
</evidence>
<dbReference type="EMBL" id="JADBGI010000001">
    <property type="protein sequence ID" value="MBE2997207.1"/>
    <property type="molecule type" value="Genomic_DNA"/>
</dbReference>
<organism evidence="1 2">
    <name type="scientific">Nocardiopsis coralli</name>
    <dbReference type="NCBI Taxonomy" id="2772213"/>
    <lineage>
        <taxon>Bacteria</taxon>
        <taxon>Bacillati</taxon>
        <taxon>Actinomycetota</taxon>
        <taxon>Actinomycetes</taxon>
        <taxon>Streptosporangiales</taxon>
        <taxon>Nocardiopsidaceae</taxon>
        <taxon>Nocardiopsis</taxon>
    </lineage>
</organism>